<evidence type="ECO:0000313" key="3">
    <source>
        <dbReference type="Proteomes" id="UP000299102"/>
    </source>
</evidence>
<keyword evidence="3" id="KW-1185">Reference proteome</keyword>
<accession>A0A4C1WXD3</accession>
<dbReference type="AlphaFoldDB" id="A0A4C1WXD3"/>
<comment type="caution">
    <text evidence="2">The sequence shown here is derived from an EMBL/GenBank/DDBJ whole genome shotgun (WGS) entry which is preliminary data.</text>
</comment>
<feature type="compositionally biased region" description="Low complexity" evidence="1">
    <location>
        <begin position="11"/>
        <end position="21"/>
    </location>
</feature>
<reference evidence="2 3" key="1">
    <citation type="journal article" date="2019" name="Commun. Biol.">
        <title>The bagworm genome reveals a unique fibroin gene that provides high tensile strength.</title>
        <authorList>
            <person name="Kono N."/>
            <person name="Nakamura H."/>
            <person name="Ohtoshi R."/>
            <person name="Tomita M."/>
            <person name="Numata K."/>
            <person name="Arakawa K."/>
        </authorList>
    </citation>
    <scope>NUCLEOTIDE SEQUENCE [LARGE SCALE GENOMIC DNA]</scope>
</reference>
<name>A0A4C1WXD3_EUMVA</name>
<evidence type="ECO:0000256" key="1">
    <source>
        <dbReference type="SAM" id="MobiDB-lite"/>
    </source>
</evidence>
<dbReference type="Proteomes" id="UP000299102">
    <property type="component" value="Unassembled WGS sequence"/>
</dbReference>
<protein>
    <submittedName>
        <fullName evidence="2">Uncharacterized protein</fullName>
    </submittedName>
</protein>
<organism evidence="2 3">
    <name type="scientific">Eumeta variegata</name>
    <name type="common">Bagworm moth</name>
    <name type="synonym">Eumeta japonica</name>
    <dbReference type="NCBI Taxonomy" id="151549"/>
    <lineage>
        <taxon>Eukaryota</taxon>
        <taxon>Metazoa</taxon>
        <taxon>Ecdysozoa</taxon>
        <taxon>Arthropoda</taxon>
        <taxon>Hexapoda</taxon>
        <taxon>Insecta</taxon>
        <taxon>Pterygota</taxon>
        <taxon>Neoptera</taxon>
        <taxon>Endopterygota</taxon>
        <taxon>Lepidoptera</taxon>
        <taxon>Glossata</taxon>
        <taxon>Ditrysia</taxon>
        <taxon>Tineoidea</taxon>
        <taxon>Psychidae</taxon>
        <taxon>Oiketicinae</taxon>
        <taxon>Eumeta</taxon>
    </lineage>
</organism>
<evidence type="ECO:0000313" key="2">
    <source>
        <dbReference type="EMBL" id="GBP55530.1"/>
    </source>
</evidence>
<sequence>MKASEQIDDGASAPAAGATEALFPGSKRVNERMRATREKIAYAVHGHWQSRSHQCVAGLLGRKRISDREGNDEERNDYGSLPRHLIIPRRDYLPKKGLQSPDLLTIALSLDSGINSSQIDNNDKYLLPPVHVERQGYVRVTEAECTGPPVIRPLSNAAPVVIRHAYHC</sequence>
<gene>
    <name evidence="2" type="ORF">EVAR_36253_1</name>
</gene>
<proteinExistence type="predicted"/>
<dbReference type="EMBL" id="BGZK01000671">
    <property type="protein sequence ID" value="GBP55530.1"/>
    <property type="molecule type" value="Genomic_DNA"/>
</dbReference>
<feature type="region of interest" description="Disordered" evidence="1">
    <location>
        <begin position="1"/>
        <end position="24"/>
    </location>
</feature>